<feature type="region of interest" description="Disordered" evidence="1">
    <location>
        <begin position="1"/>
        <end position="40"/>
    </location>
</feature>
<sequence>MSARDPFTGPEDRPSSWLVGVGETTPEQQRQARRTVARQALDPDDEQLLLAALGLDRQ</sequence>
<dbReference type="RefSeq" id="WP_380329424.1">
    <property type="nucleotide sequence ID" value="NZ_JBHYPW010000056.1"/>
</dbReference>
<name>A0ABW6GR95_9ACTN</name>
<evidence type="ECO:0000313" key="2">
    <source>
        <dbReference type="EMBL" id="MFE1355287.1"/>
    </source>
</evidence>
<protein>
    <submittedName>
        <fullName evidence="2">Uncharacterized protein</fullName>
    </submittedName>
</protein>
<dbReference type="Proteomes" id="UP001599542">
    <property type="component" value="Unassembled WGS sequence"/>
</dbReference>
<accession>A0ABW6GR95</accession>
<comment type="caution">
    <text evidence="2">The sequence shown here is derived from an EMBL/GenBank/DDBJ whole genome shotgun (WGS) entry which is preliminary data.</text>
</comment>
<proteinExistence type="predicted"/>
<gene>
    <name evidence="2" type="ORF">ACFW6T_25175</name>
</gene>
<dbReference type="EMBL" id="JBHYPX010000058">
    <property type="protein sequence ID" value="MFE1355287.1"/>
    <property type="molecule type" value="Genomic_DNA"/>
</dbReference>
<organism evidence="2 3">
    <name type="scientific">Kitasatospora phosalacinea</name>
    <dbReference type="NCBI Taxonomy" id="2065"/>
    <lineage>
        <taxon>Bacteria</taxon>
        <taxon>Bacillati</taxon>
        <taxon>Actinomycetota</taxon>
        <taxon>Actinomycetes</taxon>
        <taxon>Kitasatosporales</taxon>
        <taxon>Streptomycetaceae</taxon>
        <taxon>Kitasatospora</taxon>
    </lineage>
</organism>
<keyword evidence="3" id="KW-1185">Reference proteome</keyword>
<reference evidence="2 3" key="1">
    <citation type="submission" date="2024-09" db="EMBL/GenBank/DDBJ databases">
        <title>The Natural Products Discovery Center: Release of the First 8490 Sequenced Strains for Exploring Actinobacteria Biosynthetic Diversity.</title>
        <authorList>
            <person name="Kalkreuter E."/>
            <person name="Kautsar S.A."/>
            <person name="Yang D."/>
            <person name="Bader C.D."/>
            <person name="Teijaro C.N."/>
            <person name="Fluegel L."/>
            <person name="Davis C.M."/>
            <person name="Simpson J.R."/>
            <person name="Lauterbach L."/>
            <person name="Steele A.D."/>
            <person name="Gui C."/>
            <person name="Meng S."/>
            <person name="Li G."/>
            <person name="Viehrig K."/>
            <person name="Ye F."/>
            <person name="Su P."/>
            <person name="Kiefer A.F."/>
            <person name="Nichols A."/>
            <person name="Cepeda A.J."/>
            <person name="Yan W."/>
            <person name="Fan B."/>
            <person name="Jiang Y."/>
            <person name="Adhikari A."/>
            <person name="Zheng C.-J."/>
            <person name="Schuster L."/>
            <person name="Cowan T.M."/>
            <person name="Smanski M.J."/>
            <person name="Chevrette M.G."/>
            <person name="De Carvalho L.P.S."/>
            <person name="Shen B."/>
        </authorList>
    </citation>
    <scope>NUCLEOTIDE SEQUENCE [LARGE SCALE GENOMIC DNA]</scope>
    <source>
        <strain evidence="2 3">NPDC058753</strain>
    </source>
</reference>
<evidence type="ECO:0000256" key="1">
    <source>
        <dbReference type="SAM" id="MobiDB-lite"/>
    </source>
</evidence>
<evidence type="ECO:0000313" key="3">
    <source>
        <dbReference type="Proteomes" id="UP001599542"/>
    </source>
</evidence>